<dbReference type="RefSeq" id="XP_026662384.1">
    <property type="nucleotide sequence ID" value="XM_026806583.2"/>
</dbReference>
<keyword evidence="2" id="KW-1185">Reference proteome</keyword>
<feature type="compositionally biased region" description="Basic and acidic residues" evidence="1">
    <location>
        <begin position="334"/>
        <end position="357"/>
    </location>
</feature>
<dbReference type="SUPFAM" id="SSF52540">
    <property type="entry name" value="P-loop containing nucleoside triphosphate hydrolases"/>
    <property type="match status" value="1"/>
</dbReference>
<evidence type="ECO:0000313" key="5">
    <source>
        <dbReference type="RefSeq" id="XP_026662384.1"/>
    </source>
</evidence>
<evidence type="ECO:0000313" key="3">
    <source>
        <dbReference type="RefSeq" id="XP_008796711.1"/>
    </source>
</evidence>
<dbReference type="AlphaFoldDB" id="A0A8B7CD81"/>
<dbReference type="Gene3D" id="3.40.50.300">
    <property type="entry name" value="P-loop containing nucleotide triphosphate hydrolases"/>
    <property type="match status" value="1"/>
</dbReference>
<dbReference type="CDD" id="cd00882">
    <property type="entry name" value="Ras_like_GTPase"/>
    <property type="match status" value="1"/>
</dbReference>
<evidence type="ECO:0000313" key="4">
    <source>
        <dbReference type="RefSeq" id="XP_008796713.1"/>
    </source>
</evidence>
<sequence length="438" mass="48227">MAVENKGGTGPVESRPGFFVIGSPNVGKRTLLSRLLSIDFPDTCDLSSGILCQGWTIDTKYYSADLSVWTAHLDEGFSFGTLSNFKQLAALVMVFDMNDGSSFLALQNWVAKIDIKRFEILLCIGNKADLVPGHYAHREYRRHMQKHGDSAGDPHPEYLDYGIDETEGCSLLVDEEPSLDIRKSWLEWCCQNNIEYIEACASNADFDKCLSVDGDIQGVERLHGALSAHMWPGMTLKSGNRITAPSLVDKEETTDDESDYDFEYEVLSHGSDEPWDNTGDLGVTSKKGFASEVNQFVKDEMVDGSGSRVDVSTSDIAVGASSAFPSDTASESVTEGRPDTENRANEYQDQKDKRDASADQAAASEVEGEVELEVNAANSILEEDALYGLDDLEKLMSEIGNMRENLRLMPDFQRREMAAKLAMKMAAMFGDSSDEDGL</sequence>
<dbReference type="GeneID" id="103712091"/>
<organism evidence="2 3">
    <name type="scientific">Phoenix dactylifera</name>
    <name type="common">Date palm</name>
    <dbReference type="NCBI Taxonomy" id="42345"/>
    <lineage>
        <taxon>Eukaryota</taxon>
        <taxon>Viridiplantae</taxon>
        <taxon>Streptophyta</taxon>
        <taxon>Embryophyta</taxon>
        <taxon>Tracheophyta</taxon>
        <taxon>Spermatophyta</taxon>
        <taxon>Magnoliopsida</taxon>
        <taxon>Liliopsida</taxon>
        <taxon>Arecaceae</taxon>
        <taxon>Coryphoideae</taxon>
        <taxon>Phoeniceae</taxon>
        <taxon>Phoenix</taxon>
    </lineage>
</organism>
<evidence type="ECO:0000313" key="2">
    <source>
        <dbReference type="Proteomes" id="UP000228380"/>
    </source>
</evidence>
<protein>
    <submittedName>
        <fullName evidence="3 4">Uncharacterized protein LOC103712091</fullName>
    </submittedName>
</protein>
<reference evidence="3 4" key="2">
    <citation type="submission" date="2025-04" db="UniProtKB">
        <authorList>
            <consortium name="RefSeq"/>
        </authorList>
    </citation>
    <scope>IDENTIFICATION</scope>
    <source>
        <tissue evidence="3 4">Young leaves</tissue>
    </source>
</reference>
<accession>A0A8B7CD81</accession>
<dbReference type="RefSeq" id="XP_008796713.1">
    <property type="nucleotide sequence ID" value="XM_008798491.2"/>
</dbReference>
<dbReference type="InterPro" id="IPR027417">
    <property type="entry name" value="P-loop_NTPase"/>
</dbReference>
<dbReference type="PANTHER" id="PTHR14659">
    <property type="entry name" value="ALPHA- AND GAMMA-ADAPTIN-BINDING PROTEIN P34"/>
    <property type="match status" value="1"/>
</dbReference>
<dbReference type="Pfam" id="PF00071">
    <property type="entry name" value="Ras"/>
    <property type="match status" value="1"/>
</dbReference>
<evidence type="ECO:0000256" key="1">
    <source>
        <dbReference type="SAM" id="MobiDB-lite"/>
    </source>
</evidence>
<name>A0A8B7CD81_PHODC</name>
<dbReference type="PANTHER" id="PTHR14659:SF1">
    <property type="entry name" value="ALPHA- AND GAMMA-ADAPTIN-BINDING PROTEIN P34"/>
    <property type="match status" value="1"/>
</dbReference>
<dbReference type="RefSeq" id="XP_008796711.1">
    <property type="nucleotide sequence ID" value="XM_008798489.3"/>
</dbReference>
<dbReference type="Proteomes" id="UP000228380">
    <property type="component" value="Chromosome 2"/>
</dbReference>
<dbReference type="KEGG" id="pda:103712091"/>
<proteinExistence type="predicted"/>
<evidence type="ECO:0000313" key="6">
    <source>
        <dbReference type="RefSeq" id="XP_026662385.1"/>
    </source>
</evidence>
<dbReference type="RefSeq" id="XP_026662385.1">
    <property type="nucleotide sequence ID" value="XM_026806584.2"/>
</dbReference>
<dbReference type="GO" id="GO:0003924">
    <property type="term" value="F:GTPase activity"/>
    <property type="evidence" value="ECO:0007669"/>
    <property type="project" value="InterPro"/>
</dbReference>
<feature type="compositionally biased region" description="Polar residues" evidence="1">
    <location>
        <begin position="323"/>
        <end position="333"/>
    </location>
</feature>
<feature type="region of interest" description="Disordered" evidence="1">
    <location>
        <begin position="320"/>
        <end position="367"/>
    </location>
</feature>
<dbReference type="OrthoDB" id="10261384at2759"/>
<gene>
    <name evidence="3 4 5 6" type="primary">LOC103712091</name>
</gene>
<dbReference type="InterPro" id="IPR019341">
    <property type="entry name" value="Alpha/Gamma-adaptin-bd_p34"/>
</dbReference>
<reference evidence="2" key="1">
    <citation type="journal article" date="2019" name="Nat. Commun.">
        <title>Genome-wide association mapping of date palm fruit traits.</title>
        <authorList>
            <person name="Hazzouri K.M."/>
            <person name="Gros-Balthazard M."/>
            <person name="Flowers J.M."/>
            <person name="Copetti D."/>
            <person name="Lemansour A."/>
            <person name="Lebrun M."/>
            <person name="Masmoudi K."/>
            <person name="Ferrand S."/>
            <person name="Dhar M.I."/>
            <person name="Fresquez Z.A."/>
            <person name="Rosas U."/>
            <person name="Zhang J."/>
            <person name="Talag J."/>
            <person name="Lee S."/>
            <person name="Kudrna D."/>
            <person name="Powell R.F."/>
            <person name="Leitch I.J."/>
            <person name="Krueger R.R."/>
            <person name="Wing R.A."/>
            <person name="Amiri K.M.A."/>
            <person name="Purugganan M.D."/>
        </authorList>
    </citation>
    <scope>NUCLEOTIDE SEQUENCE [LARGE SCALE GENOMIC DNA]</scope>
    <source>
        <strain evidence="2">cv. Khalas</strain>
    </source>
</reference>
<dbReference type="InterPro" id="IPR001806">
    <property type="entry name" value="Small_GTPase"/>
</dbReference>
<dbReference type="GO" id="GO:0005525">
    <property type="term" value="F:GTP binding"/>
    <property type="evidence" value="ECO:0007669"/>
    <property type="project" value="InterPro"/>
</dbReference>
<dbReference type="Pfam" id="PF10199">
    <property type="entry name" value="Adaptin_binding"/>
    <property type="match status" value="1"/>
</dbReference>